<name>A0A7J6EKX4_CANSA</name>
<reference evidence="3 4" key="1">
    <citation type="journal article" date="2020" name="bioRxiv">
        <title>Sequence and annotation of 42 cannabis genomes reveals extensive copy number variation in cannabinoid synthesis and pathogen resistance genes.</title>
        <authorList>
            <person name="Mckernan K.J."/>
            <person name="Helbert Y."/>
            <person name="Kane L.T."/>
            <person name="Ebling H."/>
            <person name="Zhang L."/>
            <person name="Liu B."/>
            <person name="Eaton Z."/>
            <person name="Mclaughlin S."/>
            <person name="Kingan S."/>
            <person name="Baybayan P."/>
            <person name="Concepcion G."/>
            <person name="Jordan M."/>
            <person name="Riva A."/>
            <person name="Barbazuk W."/>
            <person name="Harkins T."/>
        </authorList>
    </citation>
    <scope>NUCLEOTIDE SEQUENCE [LARGE SCALE GENOMIC DNA]</scope>
    <source>
        <strain evidence="4">cv. Jamaican Lion 4</strain>
        <tissue evidence="3">Leaf</tissue>
    </source>
</reference>
<dbReference type="InterPro" id="IPR026960">
    <property type="entry name" value="RVT-Znf"/>
</dbReference>
<evidence type="ECO:0000313" key="3">
    <source>
        <dbReference type="EMBL" id="KAF4358380.1"/>
    </source>
</evidence>
<evidence type="ECO:0000259" key="2">
    <source>
        <dbReference type="Pfam" id="PF13966"/>
    </source>
</evidence>
<comment type="caution">
    <text evidence="3">The sequence shown here is derived from an EMBL/GenBank/DDBJ whole genome shotgun (WGS) entry which is preliminary data.</text>
</comment>
<keyword evidence="4" id="KW-1185">Reference proteome</keyword>
<feature type="compositionally biased region" description="Polar residues" evidence="1">
    <location>
        <begin position="24"/>
        <end position="44"/>
    </location>
</feature>
<evidence type="ECO:0000256" key="1">
    <source>
        <dbReference type="SAM" id="MobiDB-lite"/>
    </source>
</evidence>
<dbReference type="Pfam" id="PF13966">
    <property type="entry name" value="zf-RVT"/>
    <property type="match status" value="1"/>
</dbReference>
<gene>
    <name evidence="3" type="ORF">G4B88_008540</name>
</gene>
<evidence type="ECO:0000313" key="4">
    <source>
        <dbReference type="Proteomes" id="UP000583929"/>
    </source>
</evidence>
<proteinExistence type="predicted"/>
<feature type="domain" description="Reverse transcriptase zinc-binding" evidence="2">
    <location>
        <begin position="83"/>
        <end position="161"/>
    </location>
</feature>
<dbReference type="Proteomes" id="UP000583929">
    <property type="component" value="Unassembled WGS sequence"/>
</dbReference>
<organism evidence="3 4">
    <name type="scientific">Cannabis sativa</name>
    <name type="common">Hemp</name>
    <name type="synonym">Marijuana</name>
    <dbReference type="NCBI Taxonomy" id="3483"/>
    <lineage>
        <taxon>Eukaryota</taxon>
        <taxon>Viridiplantae</taxon>
        <taxon>Streptophyta</taxon>
        <taxon>Embryophyta</taxon>
        <taxon>Tracheophyta</taxon>
        <taxon>Spermatophyta</taxon>
        <taxon>Magnoliopsida</taxon>
        <taxon>eudicotyledons</taxon>
        <taxon>Gunneridae</taxon>
        <taxon>Pentapetalae</taxon>
        <taxon>rosids</taxon>
        <taxon>fabids</taxon>
        <taxon>Rosales</taxon>
        <taxon>Cannabaceae</taxon>
        <taxon>Cannabis</taxon>
    </lineage>
</organism>
<protein>
    <recommendedName>
        <fullName evidence="2">Reverse transcriptase zinc-binding domain-containing protein</fullName>
    </recommendedName>
</protein>
<sequence length="293" mass="34267">MATTDQVPNKQNKEGEQEEVGLAKNQQQVVRPETSMQHTTITGRKAQQQESYLSTWQIPKKTVQGRINDKNQKKHGDLSSGNNFNVLQLTQMPVMYNKAVWSSITIPKHRFILWQVLNSHLLTKDNLLRFHIELDSMNCPMCEEVVETHEHTFFSCVVSRRILDKLFIWMNHNGWPIDYKGWINWICMAVYNIWINKNNCIFNGYSRTIVDVVNDVKSTLKWISKIEKVAEILHALPHRHIHNILNGQYSNIISSDAYVVSVTLRLRSLLKKRHQNYDRVFDHIKDNFMGKIG</sequence>
<feature type="compositionally biased region" description="Polar residues" evidence="1">
    <location>
        <begin position="1"/>
        <end position="10"/>
    </location>
</feature>
<accession>A0A7J6EKX4</accession>
<dbReference type="EMBL" id="JAATIQ010000386">
    <property type="protein sequence ID" value="KAF4358380.1"/>
    <property type="molecule type" value="Genomic_DNA"/>
</dbReference>
<feature type="region of interest" description="Disordered" evidence="1">
    <location>
        <begin position="1"/>
        <end position="44"/>
    </location>
</feature>
<dbReference type="AlphaFoldDB" id="A0A7J6EKX4"/>